<feature type="compositionally biased region" description="Acidic residues" evidence="2">
    <location>
        <begin position="2502"/>
        <end position="2536"/>
    </location>
</feature>
<feature type="compositionally biased region" description="Acidic residues" evidence="2">
    <location>
        <begin position="822"/>
        <end position="851"/>
    </location>
</feature>
<dbReference type="InterPro" id="IPR042202">
    <property type="entry name" value="Duffy-ag-bd_sf"/>
</dbReference>
<sequence>MGTGSSTPSVPKDVKNESHNSARNILEGYAESIKEQASKDAKIHGHHLKGDLAKAVFRHPFSAYRPNYGNPCELDYRFHTNVWHRNAEDRNPCLFSRSERFSKEGEAECGSDKIRGNENNRNDGTACAPYRRRHICDYNLHHINENNIRNTHDLLGNVLVMAKSEGASIVNSHKHSGMLNVCTALARSFADIGDIIRGKDLFLGGPSQEKKKLEENLKKIFENIKNKNTKLSTLTLEEVREYWWVIHRREVWDALTCNAPTGAHYFVYKPDSLLNFSSDRCGHNNNDGPLTNLDYVPQFLRWFNEWAEEFCRIRKIKLENVKKACRDDSKKLYCSHNGYDCIETIRNEDILSDNPKCTGCSVKCKVYELWLRNQRNEFEKQKKKYYKEIQTYISKDAKTDSNINNEYYKEFYEKLKNNEYEIGKKFIKLLNEGRYCKEKISGERNIDFTMTGDKDAFYRSDYCQICPECGVQCSGTTCTPKKVIHPNCKDKETYEPGDAKTTDITVLYSGDEEGDIAQKLQDFCNDKNKENDENYEKWQCYYKSSEINKCQMTRSSKKVPKHRGVMSFYAFFDLWVKNLLIDSINWKNDLTNCINNTNVTDCNKDCNKNCVCFDQWVIKKEEEWKNVNKVFENKNIDLHDYYNKLNKHFEGYFFHVMKELNKEEKWYKLMEDLKEKIDFSKGKADGKNSEGAIKVLFDHLKEIAEKCIHNNSNESCEASTNRTPNPCVNNTTSNKPTKSVKQLAEHMQKKAKAQLGSGSDKAESVLKGNIRNAKFKNNPNPSGLKSECEITKEHTNDSRRLPPPPAPRQSVARALKPRGPPEEVDASSEEEEEEEDEEHVPEDTTEEEPQDQDAKDGEVSQPEASPPATPGAKPAPRPPQPAAPKNEEACEIVDGILNEKCATDYIEGCKQRDDITNPYSPWNCVKIKNHNNHNGACMPPRRQKLCVINLKTFDPKTSVELRNAFIKCAAIETHFLWKYYKTKNPKAEDELKKGTIPEKFKRQMFYTFGDYRDLCLDKNIGKDVSDVENYIKDVFQKMIRTTAEQRETWCKTNGPLIWHGMLCALEKCWGKDSIKSTYNYNTVKKDLENFVKRPQFLRWFIEWSDEFCAQREEKEKMVERDCNRNYEGCDEKNKSGSCANACNEYKKYITGKKTQYESQEGKFNTEKRQKKPGYENYSNKNASQYLKENCLFGSCSCMDKVKEIPDYWEKPHKTYDTLSLQKKCSCPPPPCEIVDDILGDKSSMGYREGCRKKYMTRGTGWLCDDKGSKGGKEDGDKCIPPRRKRLYVKDLQDLTEEKSPLDLREAFIKCAAVETFFAWHEYKQEEIKEEKEQANLVRYISSVEKELQMELKKGEIPDGFLRQMFYTFGDYRDIFFKKDIGRDMEIVKKNINKVFENGKSKTSSAKTTPKDWWKKYGPDIWEGMLCALSYNTESKIKDESLCKILTEKNSGNKNTYDKVKISSVPSGDTTLEKFSERPTFFRWLEEWAHEFCTKRTYKLKMIKEDCGAGNNNKNCDDDGFDCDKMCPNKNGSFETFYCLSCAKSCRFYKKWINTKKSEFDKQEQKYQMEIKKLERNSDNIYDEKFIKEIPKNYNTVETFLENLKNAQCSNNNNGNNKINFNNKKETFGPAKDCKPCSTIGFKCIGDDSSGVTENGCNGKTFNIKEHSKNTKNDSEEVGMLVSDNSPNQFPDDLNGVCSGTGIFTGIKENKWTCGYVCGLDICSLKTFDGEKDDKQNILIRALFKRWLESFLEDYNKINDKISHCMKKDEGSQCINQCENKCKCVNKWIEKKKSEWGKVRDRYMKRYKGNDSDVYEVRSFLEQGPFHSDVQKAIKPFEKLINFEDSSECNDTMTSEKKESQKKDVVECLLDKLLEKIKTCQNNHKETPGIKCSDESPPEDTPAYVIPPDVPPPFCNVPANPCSEPLATNVVNVTEVAKEIQEQRHKDMLDRSVKKDEGASKAKGKTGETESVLKGDIKNAKFRNGRSGKELNEQICNIDTKYSNDERNTGEPCTGKDNGGERFKIGTPWKGEGQVSTSYKEVYLPPRRQHMCTSNLEHLNTGNKGLKDGKLAIHSLLGDVLLAAKEQANFIKNKYKRQKASNGFKDKGTICRAIRYSYADLGDIIKGTDLWEANPGEKNTQRRLKTVFGIIKKNMPGIKDNQKYKDDEKNNPPYKLLREDWWEANRDQVWQAMKCALKDISCDDHRGTTPPYDDYIPQRLRWMTEWSEWYCKYQSQEYEKLKRNCGECKSKGKECKHDDKNCENCMKACEEYRKNIKKWENQWDKIKEKYEKLYKEAKQTGVNSDSTSSDPNDEKDVVAFLKQLHEKNKDSNKIYETAEGYIHQEAHNSDCQKQTRFCKNPSGNTSSDKDDNKEYAFSLEPHEYKGACKCKDRPQQEDGGSVGRNETFDPPAATAGPVEDAASEDEEEEEEKEEEYVEAEAEEEENEATSEEAAAEDQDGGNNGADETEQDGQGPQGPPAPAGENPASRSLPPLPAGKVIHSDEEDDGEEEVEESEEDEDEDVDDLQESETEAEAVEESPQPAAPAAPQPPTPQLLDDPLKTALVTSTLAWSVGIGFAAFTYFFLKKKPKSPVDLLRVLDIHKGDYGIPTPKSSNRYIPYVSDTYKGKTYIYMEGDSGTDSGYTDHYSDITSSESEYEEMDINDIYVPGSPKYKTLIEVVLEPSKTNGNIPHSAGEPLGDDMVPTTNTFTDEEWNELKHDFISQYIQSRLPMDVPQYDVSTELPMNIVGNVLDDGINEKPFITSIHDRDLYTGEEISYNIHMSTNTNNDIPKYVSNNVYSGIDLINDTLSGNQHIDIYDELLKRKENELFGTNYKKNTSNNSVAKLTNSDPIMNQLDLFHKWLDRHRDMCEKWNNKDELLDKLNEEWNKDNDGGDIPNDNKTLNTDVSIQIDIDENKGKKEFSNMDINVDTPTMDNMEDDIYYDVNDDENPSVDDIPMDHNKVDVPKKVHVQMKILNNTSNGSLEQQFPISDVWNI</sequence>
<dbReference type="Gene3D" id="1.20.58.830">
    <property type="match status" value="4"/>
</dbReference>
<evidence type="ECO:0008006" key="12">
    <source>
        <dbReference type="Google" id="ProtNLM"/>
    </source>
</evidence>
<evidence type="ECO:0000259" key="3">
    <source>
        <dbReference type="Pfam" id="PF03011"/>
    </source>
</evidence>
<feature type="domain" description="Duffy-binding-like" evidence="3">
    <location>
        <begin position="1742"/>
        <end position="1886"/>
    </location>
</feature>
<feature type="region of interest" description="Disordered" evidence="2">
    <location>
        <begin position="791"/>
        <end position="886"/>
    </location>
</feature>
<dbReference type="FunFam" id="1.20.58.830:FF:000005">
    <property type="entry name" value="Erythrocyte membrane protein 1, PfEMP1"/>
    <property type="match status" value="1"/>
</dbReference>
<evidence type="ECO:0000313" key="11">
    <source>
        <dbReference type="Proteomes" id="UP000054289"/>
    </source>
</evidence>
<evidence type="ECO:0000256" key="1">
    <source>
        <dbReference type="SAM" id="Coils"/>
    </source>
</evidence>
<dbReference type="Pfam" id="PF21807">
    <property type="entry name" value="PfEMP1_CIDRalpha1_dom"/>
    <property type="match status" value="1"/>
</dbReference>
<reference evidence="11" key="2">
    <citation type="submission" date="2006-03" db="EMBL/GenBank/DDBJ databases">
        <title>The genome sequence of the Plasmodium falciparum HB3.</title>
        <authorList>
            <consortium name="The Broad Institute Genome Sequencing Platform"/>
            <person name="Birren B."/>
            <person name="Lander E."/>
            <person name="Galagan J."/>
            <person name="Nusbaum C."/>
            <person name="Devon K."/>
            <person name="Henn M."/>
            <person name="Jaffe D."/>
            <person name="Butler J."/>
            <person name="Alvarez P."/>
            <person name="Gnerre S."/>
            <person name="Grabherr M."/>
            <person name="Kleber M."/>
            <person name="Mauceli E."/>
            <person name="Brockman W."/>
            <person name="MacCallum I.A."/>
            <person name="Rounsley S."/>
            <person name="Young S."/>
            <person name="LaButti K."/>
            <person name="Pushparaj V."/>
            <person name="DeCaprio D."/>
            <person name="Crawford M."/>
            <person name="Koehrsen M."/>
            <person name="Engels R."/>
            <person name="Montgomery P."/>
            <person name="Pearson M."/>
            <person name="Howarth C."/>
            <person name="Larson L."/>
            <person name="Luoma S."/>
            <person name="White J."/>
            <person name="Kodira C."/>
            <person name="Zeng Q."/>
            <person name="Oleary S."/>
            <person name="Yandava C."/>
            <person name="Alvarado L."/>
            <person name="Wirth D."/>
            <person name="Volkman S."/>
            <person name="Hartl D."/>
        </authorList>
    </citation>
    <scope>NUCLEOTIDE SEQUENCE [LARGE SCALE GENOMIC DNA]</scope>
</reference>
<feature type="domain" description="Duffy-antigen binding" evidence="4">
    <location>
        <begin position="2041"/>
        <end position="2220"/>
    </location>
</feature>
<feature type="domain" description="PfEMP1 CIDRalpha1" evidence="8">
    <location>
        <begin position="502"/>
        <end position="557"/>
    </location>
</feature>
<feature type="compositionally biased region" description="Acidic residues" evidence="2">
    <location>
        <begin position="2420"/>
        <end position="2458"/>
    </location>
</feature>
<evidence type="ECO:0000259" key="8">
    <source>
        <dbReference type="Pfam" id="PF21807"/>
    </source>
</evidence>
<name>A0A0L7KFG2_PLAFX</name>
<evidence type="ECO:0000259" key="5">
    <source>
        <dbReference type="Pfam" id="PF15445"/>
    </source>
</evidence>
<evidence type="ECO:0000313" key="10">
    <source>
        <dbReference type="EMBL" id="KOB62062.1"/>
    </source>
</evidence>
<dbReference type="Gene3D" id="1.20.58.1930">
    <property type="match status" value="2"/>
</dbReference>
<dbReference type="Pfam" id="PF18562">
    <property type="entry name" value="CIDR1_gamma"/>
    <property type="match status" value="1"/>
</dbReference>
<dbReference type="Pfam" id="PF05424">
    <property type="entry name" value="Duffy_binding"/>
    <property type="match status" value="4"/>
</dbReference>
<accession>A0A0L7KFG2</accession>
<evidence type="ECO:0000259" key="4">
    <source>
        <dbReference type="Pfam" id="PF05424"/>
    </source>
</evidence>
<dbReference type="InterPro" id="IPR054595">
    <property type="entry name" value="DBL_C"/>
</dbReference>
<feature type="domain" description="Duffy-binding-like" evidence="9">
    <location>
        <begin position="1486"/>
        <end position="1630"/>
    </location>
</feature>
<dbReference type="Gene3D" id="1.10.1900.40">
    <property type="entry name" value="Acidic terminal segments, variant surface antigen of PfEMP1"/>
    <property type="match status" value="2"/>
</dbReference>
<reference evidence="10 11" key="1">
    <citation type="submission" date="2006-03" db="EMBL/GenBank/DDBJ databases">
        <title>Annotation of Plasmodium falciparum HB3.</title>
        <authorList>
            <consortium name="The Broad Institute Genome Sequencing Platform"/>
            <person name="Volkman S.K."/>
            <person name="Neafsey D.E."/>
            <person name="Dash A.P."/>
            <person name="Chitnis C.E."/>
            <person name="Hartl D.L."/>
            <person name="Young S.K."/>
            <person name="Zeng Q."/>
            <person name="Koehrsen M."/>
            <person name="Alvarado L."/>
            <person name="Berlin A."/>
            <person name="Borenstein D."/>
            <person name="Chapman S.B."/>
            <person name="Chen Z."/>
            <person name="Engels R."/>
            <person name="Freedman E."/>
            <person name="Gellesch M."/>
            <person name="Goldberg J."/>
            <person name="Griggs A."/>
            <person name="Gujja S."/>
            <person name="Heilman E.R."/>
            <person name="Heiman D.I."/>
            <person name="Howarth C."/>
            <person name="Jen D."/>
            <person name="Larson L."/>
            <person name="Mehta T."/>
            <person name="Neiman D."/>
            <person name="Park D."/>
            <person name="Pearson M."/>
            <person name="Roberts A."/>
            <person name="Saif S."/>
            <person name="Shea T."/>
            <person name="Shenoy N."/>
            <person name="Sisk P."/>
            <person name="Stolte C."/>
            <person name="Sykes S."/>
            <person name="Walk T."/>
            <person name="White J."/>
            <person name="Yandava C."/>
            <person name="Haas B."/>
            <person name="Henn M.R."/>
            <person name="Nusbaum C."/>
            <person name="Birren B."/>
        </authorList>
    </citation>
    <scope>NUCLEOTIDE SEQUENCE [LARGE SCALE GENOMIC DNA]</scope>
    <source>
        <strain evidence="10">HB3</strain>
    </source>
</reference>
<feature type="coiled-coil region" evidence="1">
    <location>
        <begin position="1556"/>
        <end position="1583"/>
    </location>
</feature>
<dbReference type="OrthoDB" id="379146at2759"/>
<dbReference type="Pfam" id="PF22672">
    <property type="entry name" value="DBL_C"/>
    <property type="match status" value="2"/>
</dbReference>
<dbReference type="InterPro" id="IPR004258">
    <property type="entry name" value="DBL"/>
</dbReference>
<evidence type="ECO:0000259" key="9">
    <source>
        <dbReference type="Pfam" id="PF22672"/>
    </source>
</evidence>
<feature type="domain" description="Plasmodium falciparum erythrocyte membrane protein-1 N-terminal segment" evidence="6">
    <location>
        <begin position="21"/>
        <end position="55"/>
    </location>
</feature>
<dbReference type="EMBL" id="CH672041">
    <property type="protein sequence ID" value="KOB62062.1"/>
    <property type="molecule type" value="Genomic_DNA"/>
</dbReference>
<feature type="domain" description="Duffy-antigen binding" evidence="4">
    <location>
        <begin position="935"/>
        <end position="1090"/>
    </location>
</feature>
<dbReference type="GO" id="GO:0046789">
    <property type="term" value="F:host cell surface receptor binding"/>
    <property type="evidence" value="ECO:0007669"/>
    <property type="project" value="InterPro"/>
</dbReference>
<dbReference type="FunFam" id="1.20.58.830:FF:000021">
    <property type="entry name" value="Erythrocyte membrane protein 1, PfEMP1"/>
    <property type="match status" value="1"/>
</dbReference>
<dbReference type="FunFam" id="1.20.58.1930:FF:000001">
    <property type="entry name" value="Erythrocyte membrane protein 1, PfEMP1"/>
    <property type="match status" value="1"/>
</dbReference>
<feature type="domain" description="Duffy-antigen binding" evidence="4">
    <location>
        <begin position="126"/>
        <end position="301"/>
    </location>
</feature>
<feature type="compositionally biased region" description="Pro residues" evidence="2">
    <location>
        <begin position="864"/>
        <end position="882"/>
    </location>
</feature>
<dbReference type="Proteomes" id="UP000054289">
    <property type="component" value="Unassembled WGS sequence"/>
</dbReference>
<evidence type="ECO:0000259" key="7">
    <source>
        <dbReference type="Pfam" id="PF18562"/>
    </source>
</evidence>
<dbReference type="KEGG" id="pfh:PFHG_03840"/>
<feature type="region of interest" description="Disordered" evidence="2">
    <location>
        <begin position="2006"/>
        <end position="2027"/>
    </location>
</feature>
<organism evidence="10 11">
    <name type="scientific">Plasmodium falciparum (isolate HB3)</name>
    <dbReference type="NCBI Taxonomy" id="137071"/>
    <lineage>
        <taxon>Eukaryota</taxon>
        <taxon>Sar</taxon>
        <taxon>Alveolata</taxon>
        <taxon>Apicomplexa</taxon>
        <taxon>Aconoidasida</taxon>
        <taxon>Haemosporida</taxon>
        <taxon>Plasmodiidae</taxon>
        <taxon>Plasmodium</taxon>
        <taxon>Plasmodium (Laverania)</taxon>
    </lineage>
</organism>
<dbReference type="Pfam" id="PF15447">
    <property type="entry name" value="NTS"/>
    <property type="match status" value="1"/>
</dbReference>
<feature type="coiled-coil region" evidence="1">
    <location>
        <begin position="2261"/>
        <end position="2295"/>
    </location>
</feature>
<feature type="domain" description="Plasmodium falciparum erythrocyte membrane protein 1 acidic terminal segment" evidence="5">
    <location>
        <begin position="2567"/>
        <end position="2995"/>
    </location>
</feature>
<feature type="domain" description="Duffy-binding-like" evidence="3">
    <location>
        <begin position="571"/>
        <end position="714"/>
    </location>
</feature>
<dbReference type="InterPro" id="IPR049158">
    <property type="entry name" value="PfEMP1_CIDRalpha1_dom"/>
</dbReference>
<feature type="region of interest" description="Disordered" evidence="2">
    <location>
        <begin position="1941"/>
        <end position="1970"/>
    </location>
</feature>
<feature type="compositionally biased region" description="Pro residues" evidence="2">
    <location>
        <begin position="2541"/>
        <end position="2552"/>
    </location>
</feature>
<dbReference type="SUPFAM" id="SSF140924">
    <property type="entry name" value="Duffy binding domain-like"/>
    <property type="match status" value="6"/>
</dbReference>
<dbReference type="VEuPathDB" id="PlasmoDB:PfHB3_070005300"/>
<evidence type="ECO:0000256" key="2">
    <source>
        <dbReference type="SAM" id="MobiDB-lite"/>
    </source>
</evidence>
<dbReference type="GO" id="GO:0016020">
    <property type="term" value="C:membrane"/>
    <property type="evidence" value="ECO:0007669"/>
    <property type="project" value="InterPro"/>
</dbReference>
<protein>
    <recommendedName>
        <fullName evidence="12">Erythrocyte membrane protein 1</fullName>
    </recommendedName>
</protein>
<dbReference type="InterPro" id="IPR029211">
    <property type="entry name" value="PfEMP1_ATS"/>
</dbReference>
<dbReference type="InterPro" id="IPR029210">
    <property type="entry name" value="PfEMP1_NTS"/>
</dbReference>
<dbReference type="FunFam" id="1.20.58.1930:FF:000002">
    <property type="entry name" value="Erythrocyte membrane protein 1, PfEMP1"/>
    <property type="match status" value="1"/>
</dbReference>
<keyword evidence="1" id="KW-0175">Coiled coil</keyword>
<dbReference type="InterPro" id="IPR008602">
    <property type="entry name" value="Duffy-antigen-binding"/>
</dbReference>
<proteinExistence type="predicted"/>
<evidence type="ECO:0000259" key="6">
    <source>
        <dbReference type="Pfam" id="PF15447"/>
    </source>
</evidence>
<dbReference type="FunFam" id="1.10.1900.40:FF:000001">
    <property type="entry name" value="Erythrocyte membrane protein 1"/>
    <property type="match status" value="1"/>
</dbReference>
<dbReference type="FunFam" id="1.20.1310.20:FF:000004">
    <property type="entry name" value="Erythrocyte membrane protein 1, PfEMP1"/>
    <property type="match status" value="1"/>
</dbReference>
<feature type="domain" description="Duffy-binding-like" evidence="9">
    <location>
        <begin position="305"/>
        <end position="460"/>
    </location>
</feature>
<dbReference type="InterPro" id="IPR041480">
    <property type="entry name" value="CIDR1_gamma"/>
</dbReference>
<dbReference type="Gene3D" id="1.20.1310.20">
    <property type="entry name" value="Duffy-antigen binding domain"/>
    <property type="match status" value="4"/>
</dbReference>
<feature type="region of interest" description="Disordered" evidence="2">
    <location>
        <begin position="713"/>
        <end position="736"/>
    </location>
</feature>
<feature type="region of interest" description="Disordered" evidence="2">
    <location>
        <begin position="1"/>
        <end position="21"/>
    </location>
</feature>
<dbReference type="Pfam" id="PF03011">
    <property type="entry name" value="PFEMP"/>
    <property type="match status" value="2"/>
</dbReference>
<feature type="region of interest" description="Disordered" evidence="2">
    <location>
        <begin position="2387"/>
        <end position="2557"/>
    </location>
</feature>
<feature type="compositionally biased region" description="Basic and acidic residues" evidence="2">
    <location>
        <begin position="791"/>
        <end position="800"/>
    </location>
</feature>
<dbReference type="FunFam" id="1.10.1900.40:FF:000004">
    <property type="entry name" value="Erythrocyte membrane protein 1, PfEMP1"/>
    <property type="match status" value="1"/>
</dbReference>
<feature type="domain" description="Cysteine-rich interdomain region 1 gamma" evidence="7">
    <location>
        <begin position="1674"/>
        <end position="1725"/>
    </location>
</feature>
<gene>
    <name evidence="10" type="ORF">PFHG_03840</name>
</gene>
<dbReference type="OMA" id="RRHICDY"/>
<feature type="domain" description="Duffy-antigen binding" evidence="4">
    <location>
        <begin position="1277"/>
        <end position="1444"/>
    </location>
</feature>
<dbReference type="InterPro" id="IPR044932">
    <property type="entry name" value="PfEMP1_ATS_sf"/>
</dbReference>
<dbReference type="Pfam" id="PF15445">
    <property type="entry name" value="ATS"/>
    <property type="match status" value="1"/>
</dbReference>